<gene>
    <name evidence="2" type="ORF">SAMN04487988_11376</name>
</gene>
<dbReference type="EMBL" id="FOPC01000013">
    <property type="protein sequence ID" value="SFH02281.1"/>
    <property type="molecule type" value="Genomic_DNA"/>
</dbReference>
<feature type="transmembrane region" description="Helical" evidence="1">
    <location>
        <begin position="96"/>
        <end position="117"/>
    </location>
</feature>
<keyword evidence="1" id="KW-0472">Membrane</keyword>
<feature type="transmembrane region" description="Helical" evidence="1">
    <location>
        <begin position="59"/>
        <end position="76"/>
    </location>
</feature>
<dbReference type="STRING" id="435880.SAMN04487988_11376"/>
<evidence type="ECO:0000313" key="2">
    <source>
        <dbReference type="EMBL" id="SFH02281.1"/>
    </source>
</evidence>
<dbReference type="RefSeq" id="WP_092793561.1">
    <property type="nucleotide sequence ID" value="NZ_FOPC01000013.1"/>
</dbReference>
<dbReference type="AlphaFoldDB" id="A0A1I2WRQ0"/>
<protein>
    <submittedName>
        <fullName evidence="2">Uncharacterized protein</fullName>
    </submittedName>
</protein>
<organism evidence="2 3">
    <name type="scientific">Algoriphagus hitonicola</name>
    <dbReference type="NCBI Taxonomy" id="435880"/>
    <lineage>
        <taxon>Bacteria</taxon>
        <taxon>Pseudomonadati</taxon>
        <taxon>Bacteroidota</taxon>
        <taxon>Cytophagia</taxon>
        <taxon>Cytophagales</taxon>
        <taxon>Cyclobacteriaceae</taxon>
        <taxon>Algoriphagus</taxon>
    </lineage>
</organism>
<evidence type="ECO:0000256" key="1">
    <source>
        <dbReference type="SAM" id="Phobius"/>
    </source>
</evidence>
<keyword evidence="1" id="KW-1133">Transmembrane helix</keyword>
<dbReference type="OrthoDB" id="894278at2"/>
<reference evidence="3" key="1">
    <citation type="submission" date="2016-10" db="EMBL/GenBank/DDBJ databases">
        <authorList>
            <person name="Varghese N."/>
            <person name="Submissions S."/>
        </authorList>
    </citation>
    <scope>NUCLEOTIDE SEQUENCE [LARGE SCALE GENOMIC DNA]</scope>
    <source>
        <strain evidence="3">DSM 19315</strain>
    </source>
</reference>
<feature type="transmembrane region" description="Helical" evidence="1">
    <location>
        <begin position="123"/>
        <end position="142"/>
    </location>
</feature>
<keyword evidence="3" id="KW-1185">Reference proteome</keyword>
<sequence length="153" mass="18059">MTNLLSKILLPHRYQQLGWLTLIPFAFFAYVTAFHEFQFEWLDLGPLSISKAFDGTDNNLTNELAILGLFSALFLISFSKERNEDEYIQKLRLDSILISCYVYFFINMAGTIIFYGLDYLSFLFFNMFSIPVIFILHFRWTLFRQNRNMGLSL</sequence>
<keyword evidence="1" id="KW-0812">Transmembrane</keyword>
<name>A0A1I2WRQ0_9BACT</name>
<dbReference type="Proteomes" id="UP000199642">
    <property type="component" value="Unassembled WGS sequence"/>
</dbReference>
<evidence type="ECO:0000313" key="3">
    <source>
        <dbReference type="Proteomes" id="UP000199642"/>
    </source>
</evidence>
<accession>A0A1I2WRQ0</accession>
<feature type="transmembrane region" description="Helical" evidence="1">
    <location>
        <begin position="17"/>
        <end position="39"/>
    </location>
</feature>
<proteinExistence type="predicted"/>